<keyword evidence="2 4" id="KW-0689">Ribosomal protein</keyword>
<sequence length="147" mass="17047">MKVNNNQTYIKKNIEPPIWYIVNAKEQTLGRLSSNIAHILKGKNNVKYTPYFKSNIHIIIINTKLIKISGNKVKQKTYKKHSGRPGGMKIETLEKLQNRLPNRIVEKSIKGMLPKNKLGRKLFQHLKFYPNNIHPHSSQKPSIIKLN</sequence>
<dbReference type="Pfam" id="PF00572">
    <property type="entry name" value="Ribosomal_L13"/>
    <property type="match status" value="1"/>
</dbReference>
<name>A0A4D6WY41_9FLOR</name>
<geneLocation type="plastid" evidence="4"/>
<dbReference type="EMBL" id="MK814694">
    <property type="protein sequence ID" value="QCI07538.1"/>
    <property type="molecule type" value="Genomic_DNA"/>
</dbReference>
<dbReference type="GO" id="GO:0003729">
    <property type="term" value="F:mRNA binding"/>
    <property type="evidence" value="ECO:0007669"/>
    <property type="project" value="TreeGrafter"/>
</dbReference>
<dbReference type="CDD" id="cd00392">
    <property type="entry name" value="Ribosomal_L13"/>
    <property type="match status" value="1"/>
</dbReference>
<dbReference type="AlphaFoldDB" id="A0A4D6WY41"/>
<dbReference type="Gene3D" id="3.90.1180.10">
    <property type="entry name" value="Ribosomal protein L13"/>
    <property type="match status" value="1"/>
</dbReference>
<evidence type="ECO:0000256" key="1">
    <source>
        <dbReference type="ARBA" id="ARBA00006227"/>
    </source>
</evidence>
<dbReference type="NCBIfam" id="TIGR01066">
    <property type="entry name" value="rplM_bact"/>
    <property type="match status" value="1"/>
</dbReference>
<dbReference type="SUPFAM" id="SSF52161">
    <property type="entry name" value="Ribosomal protein L13"/>
    <property type="match status" value="1"/>
</dbReference>
<dbReference type="GO" id="GO:0022625">
    <property type="term" value="C:cytosolic large ribosomal subunit"/>
    <property type="evidence" value="ECO:0007669"/>
    <property type="project" value="TreeGrafter"/>
</dbReference>
<organism evidence="4">
    <name type="scientific">Malaconema sp</name>
    <dbReference type="NCBI Taxonomy" id="2575621"/>
    <lineage>
        <taxon>Eukaryota</taxon>
        <taxon>Rhodophyta</taxon>
        <taxon>Florideophyceae</taxon>
        <taxon>Rhodymeniophycidae</taxon>
        <taxon>Ceramiales</taxon>
        <taxon>Sarcomeniaceae</taxon>
        <taxon>Malaconema</taxon>
    </lineage>
</organism>
<comment type="similarity">
    <text evidence="1">Belongs to the universal ribosomal protein uL13 family.</text>
</comment>
<dbReference type="GO" id="GO:0006412">
    <property type="term" value="P:translation"/>
    <property type="evidence" value="ECO:0007669"/>
    <property type="project" value="InterPro"/>
</dbReference>
<reference evidence="4" key="1">
    <citation type="journal article" date="2019" name="Mol. Phylogenet. Evol.">
        <title>Morphological evolution and classification of the red algal order Ceramiales inferred using plastid phylogenomics.</title>
        <authorList>
            <person name="Diaz-Tapia P."/>
            <person name="Pasella M.M."/>
            <person name="Verbruggen H."/>
            <person name="Maggs C.A."/>
        </authorList>
    </citation>
    <scope>NUCLEOTIDE SEQUENCE</scope>
    <source>
        <strain evidence="4">PD2901_13</strain>
    </source>
</reference>
<reference evidence="4" key="2">
    <citation type="submission" date="2019-04" db="EMBL/GenBank/DDBJ databases">
        <authorList>
            <person name="Pasella M."/>
        </authorList>
    </citation>
    <scope>NUCLEOTIDE SEQUENCE</scope>
    <source>
        <strain evidence="4">PD2901_13</strain>
    </source>
</reference>
<evidence type="ECO:0000256" key="2">
    <source>
        <dbReference type="ARBA" id="ARBA00022980"/>
    </source>
</evidence>
<accession>A0A4D6WY41</accession>
<dbReference type="PANTHER" id="PTHR11545">
    <property type="entry name" value="RIBOSOMAL PROTEIN L13"/>
    <property type="match status" value="1"/>
</dbReference>
<dbReference type="InterPro" id="IPR036899">
    <property type="entry name" value="Ribosomal_uL13_sf"/>
</dbReference>
<gene>
    <name evidence="4" type="primary">rpl13</name>
</gene>
<evidence type="ECO:0000256" key="3">
    <source>
        <dbReference type="ARBA" id="ARBA00023274"/>
    </source>
</evidence>
<dbReference type="GO" id="GO:0017148">
    <property type="term" value="P:negative regulation of translation"/>
    <property type="evidence" value="ECO:0007669"/>
    <property type="project" value="TreeGrafter"/>
</dbReference>
<dbReference type="HAMAP" id="MF_01366">
    <property type="entry name" value="Ribosomal_uL13"/>
    <property type="match status" value="1"/>
</dbReference>
<evidence type="ECO:0000313" key="4">
    <source>
        <dbReference type="EMBL" id="QCI07538.1"/>
    </source>
</evidence>
<dbReference type="InterPro" id="IPR005823">
    <property type="entry name" value="Ribosomal_uL13_bac-type"/>
</dbReference>
<proteinExistence type="inferred from homology"/>
<keyword evidence="3" id="KW-0687">Ribonucleoprotein</keyword>
<protein>
    <submittedName>
        <fullName evidence="4">Ribosomal protein L13</fullName>
    </submittedName>
</protein>
<keyword evidence="4" id="KW-0934">Plastid</keyword>
<dbReference type="GO" id="GO:0003735">
    <property type="term" value="F:structural constituent of ribosome"/>
    <property type="evidence" value="ECO:0007669"/>
    <property type="project" value="InterPro"/>
</dbReference>
<dbReference type="InterPro" id="IPR005822">
    <property type="entry name" value="Ribosomal_uL13"/>
</dbReference>
<dbReference type="PANTHER" id="PTHR11545:SF2">
    <property type="entry name" value="LARGE RIBOSOMAL SUBUNIT PROTEIN UL13M"/>
    <property type="match status" value="1"/>
</dbReference>
<dbReference type="PIRSF" id="PIRSF002181">
    <property type="entry name" value="Ribosomal_L13"/>
    <property type="match status" value="1"/>
</dbReference>